<dbReference type="EMBL" id="AMZH03000442">
    <property type="protein sequence ID" value="RRT83707.1"/>
    <property type="molecule type" value="Genomic_DNA"/>
</dbReference>
<feature type="region of interest" description="Disordered" evidence="1">
    <location>
        <begin position="1"/>
        <end position="46"/>
    </location>
</feature>
<dbReference type="Proteomes" id="UP000287651">
    <property type="component" value="Unassembled WGS sequence"/>
</dbReference>
<organism evidence="2 3">
    <name type="scientific">Ensete ventricosum</name>
    <name type="common">Abyssinian banana</name>
    <name type="synonym">Musa ensete</name>
    <dbReference type="NCBI Taxonomy" id="4639"/>
    <lineage>
        <taxon>Eukaryota</taxon>
        <taxon>Viridiplantae</taxon>
        <taxon>Streptophyta</taxon>
        <taxon>Embryophyta</taxon>
        <taxon>Tracheophyta</taxon>
        <taxon>Spermatophyta</taxon>
        <taxon>Magnoliopsida</taxon>
        <taxon>Liliopsida</taxon>
        <taxon>Zingiberales</taxon>
        <taxon>Musaceae</taxon>
        <taxon>Ensete</taxon>
    </lineage>
</organism>
<reference evidence="2 3" key="1">
    <citation type="journal article" date="2014" name="Agronomy (Basel)">
        <title>A Draft Genome Sequence for Ensete ventricosum, the Drought-Tolerant Tree Against Hunger.</title>
        <authorList>
            <person name="Harrison J."/>
            <person name="Moore K.A."/>
            <person name="Paszkiewicz K."/>
            <person name="Jones T."/>
            <person name="Grant M."/>
            <person name="Ambacheew D."/>
            <person name="Muzemil S."/>
            <person name="Studholme D.J."/>
        </authorList>
    </citation>
    <scope>NUCLEOTIDE SEQUENCE [LARGE SCALE GENOMIC DNA]</scope>
</reference>
<sequence length="160" mass="16987">MKPQPHVVKPQGLKVRMSVADSNTKEGATGSGPLEEGPAREMGSSSRETFAPIDYVGVGVEAGSIATSGDPLNGRDAGEVSKQVAERVEEATTNSTGLNYPKAKCRRCEAMDSSAKGLAAPWCRRCGTFVESLFPCFYGGRPLVVKGVEEIENAETNSKY</sequence>
<gene>
    <name evidence="2" type="ORF">B296_00003956</name>
</gene>
<name>A0A427B5I8_ENSVE</name>
<evidence type="ECO:0000313" key="2">
    <source>
        <dbReference type="EMBL" id="RRT83707.1"/>
    </source>
</evidence>
<evidence type="ECO:0000313" key="3">
    <source>
        <dbReference type="Proteomes" id="UP000287651"/>
    </source>
</evidence>
<dbReference type="AlphaFoldDB" id="A0A427B5I8"/>
<comment type="caution">
    <text evidence="2">The sequence shown here is derived from an EMBL/GenBank/DDBJ whole genome shotgun (WGS) entry which is preliminary data.</text>
</comment>
<evidence type="ECO:0000256" key="1">
    <source>
        <dbReference type="SAM" id="MobiDB-lite"/>
    </source>
</evidence>
<accession>A0A427B5I8</accession>
<protein>
    <submittedName>
        <fullName evidence="2">Uncharacterized protein</fullName>
    </submittedName>
</protein>
<proteinExistence type="predicted"/>